<dbReference type="Pfam" id="PF26553">
    <property type="entry name" value="PDDEXK_19"/>
    <property type="match status" value="1"/>
</dbReference>
<dbReference type="PATRIC" id="fig|647171.4.peg.1547"/>
<dbReference type="InterPro" id="IPR001387">
    <property type="entry name" value="Cro/C1-type_HTH"/>
</dbReference>
<comment type="caution">
    <text evidence="6">The sequence shown here is derived from an EMBL/GenBank/DDBJ whole genome shotgun (WGS) entry which is preliminary data.</text>
</comment>
<reference evidence="6 7" key="1">
    <citation type="submission" date="2011-09" db="EMBL/GenBank/DDBJ databases">
        <title>The draft genome of Methanotorris formicicus Mc-S-70.</title>
        <authorList>
            <consortium name="US DOE Joint Genome Institute (JGI-PGF)"/>
            <person name="Lucas S."/>
            <person name="Han J."/>
            <person name="Lapidus A."/>
            <person name="Cheng J.-F."/>
            <person name="Goodwin L."/>
            <person name="Pitluck S."/>
            <person name="Peters L."/>
            <person name="Land M.L."/>
            <person name="Hauser L."/>
            <person name="Sieprawska-Lupa M."/>
            <person name="Takai K."/>
            <person name="Miyazaki J."/>
            <person name="Whitman W."/>
            <person name="Woyke T.J."/>
        </authorList>
    </citation>
    <scope>NUCLEOTIDE SEQUENCE [LARGE SCALE GENOMIC DNA]</scope>
    <source>
        <strain evidence="6 7">Mc-S-70</strain>
    </source>
</reference>
<evidence type="ECO:0000313" key="6">
    <source>
        <dbReference type="EMBL" id="EHP84699.1"/>
    </source>
</evidence>
<dbReference type="EMBL" id="AGJL01000047">
    <property type="protein sequence ID" value="EHP84699.1"/>
    <property type="molecule type" value="Genomic_DNA"/>
</dbReference>
<dbReference type="NCBIfam" id="NF003162">
    <property type="entry name" value="PRK04140.1"/>
    <property type="match status" value="1"/>
</dbReference>
<feature type="domain" description="HTH cro/C1-type" evidence="5">
    <location>
        <begin position="135"/>
        <end position="190"/>
    </location>
</feature>
<evidence type="ECO:0000259" key="5">
    <source>
        <dbReference type="PROSITE" id="PS50943"/>
    </source>
</evidence>
<dbReference type="InterPro" id="IPR010982">
    <property type="entry name" value="Lambda_DNA-bd_dom_sf"/>
</dbReference>
<dbReference type="Gene3D" id="1.10.260.40">
    <property type="entry name" value="lambda repressor-like DNA-binding domains"/>
    <property type="match status" value="1"/>
</dbReference>
<keyword evidence="7" id="KW-1185">Reference proteome</keyword>
<dbReference type="GO" id="GO:0003700">
    <property type="term" value="F:DNA-binding transcription factor activity"/>
    <property type="evidence" value="ECO:0007669"/>
    <property type="project" value="UniProtKB-UniRule"/>
</dbReference>
<dbReference type="STRING" id="647171.MetfoDRAFT_1589"/>
<dbReference type="InterPro" id="IPR020886">
    <property type="entry name" value="MTH_967-like"/>
</dbReference>
<dbReference type="Pfam" id="PF01381">
    <property type="entry name" value="HTH_3"/>
    <property type="match status" value="1"/>
</dbReference>
<gene>
    <name evidence="6" type="ORF">MetfoDRAFT_1589</name>
</gene>
<dbReference type="SUPFAM" id="SSF47413">
    <property type="entry name" value="lambda repressor-like DNA-binding domains"/>
    <property type="match status" value="1"/>
</dbReference>
<dbReference type="PROSITE" id="PS50943">
    <property type="entry name" value="HTH_CROC1"/>
    <property type="match status" value="1"/>
</dbReference>
<organism evidence="6 7">
    <name type="scientific">Methanotorris formicicus Mc-S-70</name>
    <dbReference type="NCBI Taxonomy" id="647171"/>
    <lineage>
        <taxon>Archaea</taxon>
        <taxon>Methanobacteriati</taxon>
        <taxon>Methanobacteriota</taxon>
        <taxon>Methanomada group</taxon>
        <taxon>Methanococci</taxon>
        <taxon>Methanococcales</taxon>
        <taxon>Methanocaldococcaceae</taxon>
        <taxon>Methanotorris</taxon>
    </lineage>
</organism>
<evidence type="ECO:0000313" key="7">
    <source>
        <dbReference type="Proteomes" id="UP000003706"/>
    </source>
</evidence>
<dbReference type="GO" id="GO:0003677">
    <property type="term" value="F:DNA binding"/>
    <property type="evidence" value="ECO:0007669"/>
    <property type="project" value="UniProtKB-KW"/>
</dbReference>
<dbReference type="HAMAP" id="MF_00584">
    <property type="entry name" value="HTH_type_cro_C1"/>
    <property type="match status" value="1"/>
</dbReference>
<protein>
    <recommendedName>
        <fullName evidence="4">Putative HTH-type transcriptional regulatory protein MetfoDRAFT_1589</fullName>
    </recommendedName>
</protein>
<dbReference type="InterPro" id="IPR059051">
    <property type="entry name" value="MTH_967_PDDEXK"/>
</dbReference>
<proteinExistence type="inferred from homology"/>
<evidence type="ECO:0000256" key="2">
    <source>
        <dbReference type="ARBA" id="ARBA00023125"/>
    </source>
</evidence>
<evidence type="ECO:0000256" key="3">
    <source>
        <dbReference type="ARBA" id="ARBA00023163"/>
    </source>
</evidence>
<keyword evidence="3 4" id="KW-0804">Transcription</keyword>
<accession>H1L0L5</accession>
<keyword evidence="1 4" id="KW-0805">Transcription regulation</keyword>
<keyword evidence="2 4" id="KW-0238">DNA-binding</keyword>
<dbReference type="SMART" id="SM00530">
    <property type="entry name" value="HTH_XRE"/>
    <property type="match status" value="1"/>
</dbReference>
<name>H1L0L5_9EURY</name>
<dbReference type="Proteomes" id="UP000003706">
    <property type="component" value="Unassembled WGS sequence"/>
</dbReference>
<sequence length="336" mass="38666">MRQVINMMREMLLTECINLLKTHNFNISQPLGRACFDIIANRGDVRLLIKILKNIDSLSEEQSKELIKIANILSAVPIIIGIRTRNAMMEHGVVYDRYNIKAVTYETFEEYLKGSPPVVYAHRGGFFVKIDGEALKKVRERLNVSVGELAEASGVSRKTIYKYEQNKANPSLEVAIRIEEYLDAPLAEGIDLFEPVGIQKLDMTQDRHSDTKRDVDDYKKQALNILDELGFNLIPTLRAPFDAVAEKHKNPEEKHNILLTNIGERENEDMRRRAILVREMSKLLDGYSLLILEKKERHYKNLAVISMRELEKMDDALDLIEFIKDMLKPRGLKKSI</sequence>
<evidence type="ECO:0000256" key="1">
    <source>
        <dbReference type="ARBA" id="ARBA00023015"/>
    </source>
</evidence>
<dbReference type="CDD" id="cd00093">
    <property type="entry name" value="HTH_XRE"/>
    <property type="match status" value="1"/>
</dbReference>
<dbReference type="AlphaFoldDB" id="H1L0L5"/>
<evidence type="ECO:0000256" key="4">
    <source>
        <dbReference type="HAMAP-Rule" id="MF_00584"/>
    </source>
</evidence>